<keyword evidence="2 7" id="KW-0812">Transmembrane</keyword>
<feature type="transmembrane region" description="Helical" evidence="7">
    <location>
        <begin position="268"/>
        <end position="287"/>
    </location>
</feature>
<name>A0A2H9THG9_9FUNG</name>
<keyword evidence="5" id="KW-0539">Nucleus</keyword>
<proteinExistence type="predicted"/>
<feature type="transmembrane region" description="Helical" evidence="7">
    <location>
        <begin position="212"/>
        <end position="229"/>
    </location>
</feature>
<dbReference type="Proteomes" id="UP000240830">
    <property type="component" value="Unassembled WGS sequence"/>
</dbReference>
<feature type="domain" description="Ima1 N-terminal" evidence="8">
    <location>
        <begin position="19"/>
        <end position="135"/>
    </location>
</feature>
<feature type="region of interest" description="Disordered" evidence="6">
    <location>
        <begin position="351"/>
        <end position="382"/>
    </location>
</feature>
<feature type="transmembrane region" description="Helical" evidence="7">
    <location>
        <begin position="440"/>
        <end position="456"/>
    </location>
</feature>
<evidence type="ECO:0000256" key="4">
    <source>
        <dbReference type="ARBA" id="ARBA00023136"/>
    </source>
</evidence>
<evidence type="ECO:0000256" key="5">
    <source>
        <dbReference type="ARBA" id="ARBA00023242"/>
    </source>
</evidence>
<comment type="caution">
    <text evidence="9">The sequence shown here is derived from an EMBL/GenBank/DDBJ whole genome shotgun (WGS) entry which is preliminary data.</text>
</comment>
<evidence type="ECO:0000259" key="8">
    <source>
        <dbReference type="Pfam" id="PF09779"/>
    </source>
</evidence>
<gene>
    <name evidence="9" type="ORF">PSACC_02964</name>
</gene>
<feature type="transmembrane region" description="Helical" evidence="7">
    <location>
        <begin position="173"/>
        <end position="192"/>
    </location>
</feature>
<evidence type="ECO:0000256" key="3">
    <source>
        <dbReference type="ARBA" id="ARBA00022989"/>
    </source>
</evidence>
<feature type="transmembrane region" description="Helical" evidence="7">
    <location>
        <begin position="236"/>
        <end position="256"/>
    </location>
</feature>
<dbReference type="GO" id="GO:0005637">
    <property type="term" value="C:nuclear inner membrane"/>
    <property type="evidence" value="ECO:0007669"/>
    <property type="project" value="UniProtKB-SubCell"/>
</dbReference>
<evidence type="ECO:0000256" key="7">
    <source>
        <dbReference type="SAM" id="Phobius"/>
    </source>
</evidence>
<keyword evidence="10" id="KW-1185">Reference proteome</keyword>
<keyword evidence="4 7" id="KW-0472">Membrane</keyword>
<accession>A0A2H9THG9</accession>
<evidence type="ECO:0000256" key="2">
    <source>
        <dbReference type="ARBA" id="ARBA00022692"/>
    </source>
</evidence>
<feature type="compositionally biased region" description="Polar residues" evidence="6">
    <location>
        <begin position="351"/>
        <end position="372"/>
    </location>
</feature>
<evidence type="ECO:0000313" key="10">
    <source>
        <dbReference type="Proteomes" id="UP000240830"/>
    </source>
</evidence>
<feature type="transmembrane region" description="Helical" evidence="7">
    <location>
        <begin position="468"/>
        <end position="485"/>
    </location>
</feature>
<organism evidence="9 10">
    <name type="scientific">Paramicrosporidium saccamoebae</name>
    <dbReference type="NCBI Taxonomy" id="1246581"/>
    <lineage>
        <taxon>Eukaryota</taxon>
        <taxon>Fungi</taxon>
        <taxon>Fungi incertae sedis</taxon>
        <taxon>Cryptomycota</taxon>
        <taxon>Cryptomycota incertae sedis</taxon>
        <taxon>Paramicrosporidium</taxon>
    </lineage>
</organism>
<reference evidence="9 10" key="1">
    <citation type="submission" date="2016-10" db="EMBL/GenBank/DDBJ databases">
        <title>The genome of Paramicrosporidium saccamoebae is the missing link in understanding Cryptomycota and Microsporidia evolution.</title>
        <authorList>
            <person name="Quandt C.A."/>
            <person name="Beaudet D."/>
            <person name="Corsaro D."/>
            <person name="Michel R."/>
            <person name="Corradi N."/>
            <person name="James T."/>
        </authorList>
    </citation>
    <scope>NUCLEOTIDE SEQUENCE [LARGE SCALE GENOMIC DNA]</scope>
    <source>
        <strain evidence="9 10">KSL3</strain>
    </source>
</reference>
<evidence type="ECO:0000256" key="6">
    <source>
        <dbReference type="SAM" id="MobiDB-lite"/>
    </source>
</evidence>
<evidence type="ECO:0000313" key="9">
    <source>
        <dbReference type="EMBL" id="PJF17222.1"/>
    </source>
</evidence>
<evidence type="ECO:0000256" key="1">
    <source>
        <dbReference type="ARBA" id="ARBA00004473"/>
    </source>
</evidence>
<keyword evidence="3 7" id="KW-1133">Transmembrane helix</keyword>
<sequence length="513" mass="58404">MSWRQWVTKLSFGKRHVDCPNCYPLIHLNTTGRGTFKCPSCETRFEERLVDGQLELEPIIPPMPMEATPSRRTCIPLEQGRLLLEEPALCRTCLHHQTILLQLLSAYEGDESKVGQYSEDLERRYPLCATCRTRVRDRLRVVEYKVRCKRLATRSKIERLTGTQKAQGGKWRIFAFIDILLVQGLLSGVFLVEFFEIDIPMEWRITRLISEHFVWYSLVIPPAITSILGKPYSPLNCGWTLFLLLLRMAMINLIAVDQVYTRKVFPPPYAFLSVACYGLLWLIYASANKPVKEIKAKPAPFSVGSFSDIPMHNVKSQDDMTNKLANWDTVLDKLDPKTPLTTRFTDLNAATPRSSPFSIPNLSLTASRSQPKTPSPFETMRPSLMDTTRASGLESVMEGFSLDEGKRKRTESEPPILSMDQIVLTAGICLARIAVNKQPSLVAILLVVSLGLRGMVWNKLGYPMRLSLNLVVLARLFWLVFLFNADLLPNMEILHERVHQLEYAIDFSILLSR</sequence>
<protein>
    <recommendedName>
        <fullName evidence="8">Ima1 N-terminal domain-containing protein</fullName>
    </recommendedName>
</protein>
<comment type="subcellular location">
    <subcellularLocation>
        <location evidence="1">Nucleus inner membrane</location>
        <topology evidence="1">Multi-pass membrane protein</topology>
    </subcellularLocation>
</comment>
<dbReference type="Pfam" id="PF09779">
    <property type="entry name" value="Ima1_N"/>
    <property type="match status" value="1"/>
</dbReference>
<dbReference type="InterPro" id="IPR018617">
    <property type="entry name" value="Ima1_N"/>
</dbReference>
<dbReference type="AlphaFoldDB" id="A0A2H9THG9"/>
<dbReference type="EMBL" id="MTSL01000184">
    <property type="protein sequence ID" value="PJF17222.1"/>
    <property type="molecule type" value="Genomic_DNA"/>
</dbReference>